<comment type="caution">
    <text evidence="2">The sequence shown here is derived from an EMBL/GenBank/DDBJ whole genome shotgun (WGS) entry which is preliminary data.</text>
</comment>
<feature type="chain" id="PRO_5023129138" description="Secreted protein" evidence="1">
    <location>
        <begin position="21"/>
        <end position="67"/>
    </location>
</feature>
<keyword evidence="3" id="KW-1185">Reference proteome</keyword>
<keyword evidence="1" id="KW-0732">Signal</keyword>
<dbReference type="Proteomes" id="UP000324222">
    <property type="component" value="Unassembled WGS sequence"/>
</dbReference>
<gene>
    <name evidence="2" type="ORF">E2C01_044933</name>
</gene>
<evidence type="ECO:0000313" key="3">
    <source>
        <dbReference type="Proteomes" id="UP000324222"/>
    </source>
</evidence>
<dbReference type="AlphaFoldDB" id="A0A5B7G0P0"/>
<reference evidence="2 3" key="1">
    <citation type="submission" date="2019-05" db="EMBL/GenBank/DDBJ databases">
        <title>Another draft genome of Portunus trituberculatus and its Hox gene families provides insights of decapod evolution.</title>
        <authorList>
            <person name="Jeong J.-H."/>
            <person name="Song I."/>
            <person name="Kim S."/>
            <person name="Choi T."/>
            <person name="Kim D."/>
            <person name="Ryu S."/>
            <person name="Kim W."/>
        </authorList>
    </citation>
    <scope>NUCLEOTIDE SEQUENCE [LARGE SCALE GENOMIC DNA]</scope>
    <source>
        <tissue evidence="2">Muscle</tissue>
    </source>
</reference>
<evidence type="ECO:0008006" key="4">
    <source>
        <dbReference type="Google" id="ProtNLM"/>
    </source>
</evidence>
<organism evidence="2 3">
    <name type="scientific">Portunus trituberculatus</name>
    <name type="common">Swimming crab</name>
    <name type="synonym">Neptunus trituberculatus</name>
    <dbReference type="NCBI Taxonomy" id="210409"/>
    <lineage>
        <taxon>Eukaryota</taxon>
        <taxon>Metazoa</taxon>
        <taxon>Ecdysozoa</taxon>
        <taxon>Arthropoda</taxon>
        <taxon>Crustacea</taxon>
        <taxon>Multicrustacea</taxon>
        <taxon>Malacostraca</taxon>
        <taxon>Eumalacostraca</taxon>
        <taxon>Eucarida</taxon>
        <taxon>Decapoda</taxon>
        <taxon>Pleocyemata</taxon>
        <taxon>Brachyura</taxon>
        <taxon>Eubrachyura</taxon>
        <taxon>Portunoidea</taxon>
        <taxon>Portunidae</taxon>
        <taxon>Portuninae</taxon>
        <taxon>Portunus</taxon>
    </lineage>
</organism>
<evidence type="ECO:0000313" key="2">
    <source>
        <dbReference type="EMBL" id="MPC51095.1"/>
    </source>
</evidence>
<evidence type="ECO:0000256" key="1">
    <source>
        <dbReference type="SAM" id="SignalP"/>
    </source>
</evidence>
<accession>A0A5B7G0P0</accession>
<protein>
    <recommendedName>
        <fullName evidence="4">Secreted protein</fullName>
    </recommendedName>
</protein>
<feature type="signal peptide" evidence="1">
    <location>
        <begin position="1"/>
        <end position="20"/>
    </location>
</feature>
<name>A0A5B7G0P0_PORTR</name>
<proteinExistence type="predicted"/>
<sequence length="67" mass="7192">MNMYSMASSAAFTYLALVEAANLLELTMIYPPSSPTDCKALHIALGVSFSSFDSSEEELSAESFSES</sequence>
<dbReference type="EMBL" id="VSRR010009944">
    <property type="protein sequence ID" value="MPC51095.1"/>
    <property type="molecule type" value="Genomic_DNA"/>
</dbReference>